<dbReference type="GO" id="GO:0006811">
    <property type="term" value="P:monoatomic ion transport"/>
    <property type="evidence" value="ECO:0007669"/>
    <property type="project" value="UniProtKB-KW"/>
</dbReference>
<dbReference type="PANTHER" id="PTHR33619:SF3">
    <property type="entry name" value="POLYSACCHARIDE EXPORT PROTEIN GFCE-RELATED"/>
    <property type="match status" value="1"/>
</dbReference>
<sequence length="218" mass="23887">MASLALAGCQTTPSQSLARDAAAYDLISQDDEVVTYRVGPFDRLTITVFNEPTLSFADIPVDAEGRFDYPLIGTVDAAGLTTEQLTGEIKQRLDATYYRDARVTVFVTNSASRFVVVEGSVEEPGRYELTNGRASLVEVIALAKSPTRTAKLDQVMVFRNENGERYGAVFNLADIRNGKADDPILRGGDVVVVGFSFLKGAFRDFLTTAPFFNVFTRF</sequence>
<evidence type="ECO:0000256" key="7">
    <source>
        <dbReference type="ARBA" id="ARBA00022729"/>
    </source>
</evidence>
<keyword evidence="10" id="KW-0626">Porin</keyword>
<feature type="domain" description="Polysaccharide export protein N-terminal" evidence="15">
    <location>
        <begin position="35"/>
        <end position="107"/>
    </location>
</feature>
<organism evidence="17 18">
    <name type="scientific">Qipengyuania gaetbuli</name>
    <dbReference type="NCBI Taxonomy" id="266952"/>
    <lineage>
        <taxon>Bacteria</taxon>
        <taxon>Pseudomonadati</taxon>
        <taxon>Pseudomonadota</taxon>
        <taxon>Alphaproteobacteria</taxon>
        <taxon>Sphingomonadales</taxon>
        <taxon>Erythrobacteraceae</taxon>
        <taxon>Qipengyuania</taxon>
    </lineage>
</organism>
<dbReference type="RefSeq" id="WP_160607234.1">
    <property type="nucleotide sequence ID" value="NZ_WTYF01000004.1"/>
</dbReference>
<keyword evidence="9" id="KW-0406">Ion transport</keyword>
<keyword evidence="6" id="KW-0812">Transmembrane</keyword>
<dbReference type="GO" id="GO:0015288">
    <property type="term" value="F:porin activity"/>
    <property type="evidence" value="ECO:0007669"/>
    <property type="project" value="UniProtKB-KW"/>
</dbReference>
<accession>A0A844XXA9</accession>
<keyword evidence="12" id="KW-0564">Palmitate</keyword>
<reference evidence="17 18" key="1">
    <citation type="submission" date="2019-12" db="EMBL/GenBank/DDBJ databases">
        <title>Genomic-based taxomic classification of the family Erythrobacteraceae.</title>
        <authorList>
            <person name="Xu L."/>
        </authorList>
    </citation>
    <scope>NUCLEOTIDE SEQUENCE [LARGE SCALE GENOMIC DNA]</scope>
    <source>
        <strain evidence="17 18">DSM 16225</strain>
    </source>
</reference>
<dbReference type="Proteomes" id="UP000444185">
    <property type="component" value="Unassembled WGS sequence"/>
</dbReference>
<evidence type="ECO:0000256" key="9">
    <source>
        <dbReference type="ARBA" id="ARBA00023065"/>
    </source>
</evidence>
<keyword evidence="4" id="KW-1134">Transmembrane beta strand</keyword>
<evidence type="ECO:0000256" key="10">
    <source>
        <dbReference type="ARBA" id="ARBA00023114"/>
    </source>
</evidence>
<keyword evidence="14" id="KW-0449">Lipoprotein</keyword>
<dbReference type="Gene3D" id="3.10.560.10">
    <property type="entry name" value="Outer membrane lipoprotein wza domain like"/>
    <property type="match status" value="1"/>
</dbReference>
<keyword evidence="8" id="KW-0625">Polysaccharide transport</keyword>
<comment type="caution">
    <text evidence="17">The sequence shown here is derived from an EMBL/GenBank/DDBJ whole genome shotgun (WGS) entry which is preliminary data.</text>
</comment>
<evidence type="ECO:0000259" key="16">
    <source>
        <dbReference type="Pfam" id="PF22461"/>
    </source>
</evidence>
<evidence type="ECO:0000256" key="13">
    <source>
        <dbReference type="ARBA" id="ARBA00023237"/>
    </source>
</evidence>
<gene>
    <name evidence="17" type="ORF">GRI42_04975</name>
</gene>
<proteinExistence type="inferred from homology"/>
<dbReference type="Pfam" id="PF22461">
    <property type="entry name" value="SLBB_2"/>
    <property type="match status" value="1"/>
</dbReference>
<evidence type="ECO:0000256" key="3">
    <source>
        <dbReference type="ARBA" id="ARBA00022448"/>
    </source>
</evidence>
<comment type="subcellular location">
    <subcellularLocation>
        <location evidence="1">Cell outer membrane</location>
        <topology evidence="1">Multi-pass membrane protein</topology>
    </subcellularLocation>
</comment>
<dbReference type="AlphaFoldDB" id="A0A844XXA9"/>
<evidence type="ECO:0000313" key="18">
    <source>
        <dbReference type="Proteomes" id="UP000444185"/>
    </source>
</evidence>
<dbReference type="GO" id="GO:0046930">
    <property type="term" value="C:pore complex"/>
    <property type="evidence" value="ECO:0007669"/>
    <property type="project" value="UniProtKB-KW"/>
</dbReference>
<evidence type="ECO:0000256" key="8">
    <source>
        <dbReference type="ARBA" id="ARBA00023047"/>
    </source>
</evidence>
<dbReference type="PANTHER" id="PTHR33619">
    <property type="entry name" value="POLYSACCHARIDE EXPORT PROTEIN GFCE-RELATED"/>
    <property type="match status" value="1"/>
</dbReference>
<protein>
    <submittedName>
        <fullName evidence="17">Polysaccharide export protein</fullName>
    </submittedName>
</protein>
<dbReference type="OrthoDB" id="8410640at2"/>
<dbReference type="InterPro" id="IPR049712">
    <property type="entry name" value="Poly_export"/>
</dbReference>
<evidence type="ECO:0000256" key="12">
    <source>
        <dbReference type="ARBA" id="ARBA00023139"/>
    </source>
</evidence>
<keyword evidence="7" id="KW-0732">Signal</keyword>
<name>A0A844XXA9_9SPHN</name>
<dbReference type="GO" id="GO:0009279">
    <property type="term" value="C:cell outer membrane"/>
    <property type="evidence" value="ECO:0007669"/>
    <property type="project" value="UniProtKB-SubCell"/>
</dbReference>
<dbReference type="InterPro" id="IPR054765">
    <property type="entry name" value="SLBB_dom"/>
</dbReference>
<evidence type="ECO:0000313" key="17">
    <source>
        <dbReference type="EMBL" id="MXO50655.1"/>
    </source>
</evidence>
<evidence type="ECO:0000256" key="11">
    <source>
        <dbReference type="ARBA" id="ARBA00023136"/>
    </source>
</evidence>
<keyword evidence="11" id="KW-0472">Membrane</keyword>
<keyword evidence="18" id="KW-1185">Reference proteome</keyword>
<dbReference type="EMBL" id="WTYF01000004">
    <property type="protein sequence ID" value="MXO50655.1"/>
    <property type="molecule type" value="Genomic_DNA"/>
</dbReference>
<evidence type="ECO:0000256" key="5">
    <source>
        <dbReference type="ARBA" id="ARBA00022597"/>
    </source>
</evidence>
<evidence type="ECO:0000256" key="1">
    <source>
        <dbReference type="ARBA" id="ARBA00004571"/>
    </source>
</evidence>
<comment type="similarity">
    <text evidence="2">Belongs to the BexD/CtrA/VexA family.</text>
</comment>
<keyword evidence="5" id="KW-0762">Sugar transport</keyword>
<evidence type="ECO:0000256" key="14">
    <source>
        <dbReference type="ARBA" id="ARBA00023288"/>
    </source>
</evidence>
<evidence type="ECO:0000256" key="2">
    <source>
        <dbReference type="ARBA" id="ARBA00009450"/>
    </source>
</evidence>
<dbReference type="InterPro" id="IPR003715">
    <property type="entry name" value="Poly_export_N"/>
</dbReference>
<evidence type="ECO:0000259" key="15">
    <source>
        <dbReference type="Pfam" id="PF02563"/>
    </source>
</evidence>
<keyword evidence="13" id="KW-0998">Cell outer membrane</keyword>
<dbReference type="Pfam" id="PF02563">
    <property type="entry name" value="Poly_export"/>
    <property type="match status" value="1"/>
</dbReference>
<dbReference type="GO" id="GO:0015159">
    <property type="term" value="F:polysaccharide transmembrane transporter activity"/>
    <property type="evidence" value="ECO:0007669"/>
    <property type="project" value="InterPro"/>
</dbReference>
<evidence type="ECO:0000256" key="6">
    <source>
        <dbReference type="ARBA" id="ARBA00022692"/>
    </source>
</evidence>
<keyword evidence="3" id="KW-0813">Transport</keyword>
<feature type="domain" description="SLBB" evidence="16">
    <location>
        <begin position="115"/>
        <end position="193"/>
    </location>
</feature>
<evidence type="ECO:0000256" key="4">
    <source>
        <dbReference type="ARBA" id="ARBA00022452"/>
    </source>
</evidence>